<comment type="caution">
    <text evidence="9">The sequence shown here is derived from an EMBL/GenBank/DDBJ whole genome shotgun (WGS) entry which is preliminary data.</text>
</comment>
<dbReference type="Gene3D" id="3.30.565.10">
    <property type="entry name" value="Histidine kinase-like ATPase, C-terminal domain"/>
    <property type="match status" value="1"/>
</dbReference>
<dbReference type="Pfam" id="PF02518">
    <property type="entry name" value="HATPase_c"/>
    <property type="match status" value="1"/>
</dbReference>
<evidence type="ECO:0000256" key="7">
    <source>
        <dbReference type="ARBA" id="ARBA00023012"/>
    </source>
</evidence>
<dbReference type="Proteomes" id="UP001600943">
    <property type="component" value="Unassembled WGS sequence"/>
</dbReference>
<dbReference type="PANTHER" id="PTHR45453:SF1">
    <property type="entry name" value="PHOSPHATE REGULON SENSOR PROTEIN PHOR"/>
    <property type="match status" value="1"/>
</dbReference>
<name>A0ABQ0BED9_9FIRM</name>
<proteinExistence type="predicted"/>
<dbReference type="SUPFAM" id="SSF47384">
    <property type="entry name" value="Homodimeric domain of signal transducing histidine kinase"/>
    <property type="match status" value="1"/>
</dbReference>
<dbReference type="SMART" id="SM00387">
    <property type="entry name" value="HATPase_c"/>
    <property type="match status" value="1"/>
</dbReference>
<evidence type="ECO:0000256" key="2">
    <source>
        <dbReference type="ARBA" id="ARBA00004370"/>
    </source>
</evidence>
<dbReference type="EC" id="2.7.13.3" evidence="3"/>
<dbReference type="InterPro" id="IPR003661">
    <property type="entry name" value="HisK_dim/P_dom"/>
</dbReference>
<dbReference type="InterPro" id="IPR004358">
    <property type="entry name" value="Sig_transdc_His_kin-like_C"/>
</dbReference>
<reference evidence="9 10" key="1">
    <citation type="submission" date="2024-04" db="EMBL/GenBank/DDBJ databases">
        <title>Defined microbial consortia suppress multidrug-resistant proinflammatory Enterobacteriaceae via ecological control.</title>
        <authorList>
            <person name="Furuichi M."/>
            <person name="Kawaguchi T."/>
            <person name="Pust M."/>
            <person name="Yasuma K."/>
            <person name="Plichta D."/>
            <person name="Hasegawa N."/>
            <person name="Ohya T."/>
            <person name="Bhattarai S."/>
            <person name="Sasajima S."/>
            <person name="Aoto Y."/>
            <person name="Tuganbaev T."/>
            <person name="Yaginuma M."/>
            <person name="Ueda M."/>
            <person name="Okahashi N."/>
            <person name="Amafuji K."/>
            <person name="Kiridooshi Y."/>
            <person name="Sugita K."/>
            <person name="Strazar M."/>
            <person name="Skelly A."/>
            <person name="Suda W."/>
            <person name="Hattori M."/>
            <person name="Nakamoto N."/>
            <person name="Caballero S."/>
            <person name="Norman J."/>
            <person name="Olle B."/>
            <person name="Tanoue T."/>
            <person name="Arita M."/>
            <person name="Bucci V."/>
            <person name="Atarashi K."/>
            <person name="Xavier R."/>
            <person name="Honda K."/>
        </authorList>
    </citation>
    <scope>NUCLEOTIDE SEQUENCE [LARGE SCALE GENOMIC DNA]</scope>
    <source>
        <strain evidence="10">k04-0078-D8-1</strain>
    </source>
</reference>
<evidence type="ECO:0000256" key="4">
    <source>
        <dbReference type="ARBA" id="ARBA00022553"/>
    </source>
</evidence>
<sequence>MVYLLGVLCAVLFVVNGILIMKIQGMRRAADEICQEIDARLGRDTNVGIDLTISDGKMRLLAAEIDRQMRRLRKEHIRYLQGDKELKEAVTNISHDLRTPLTAICGYMELLEQEEVSEKVRGYLAVVQERIDTLKQLTEELFRYSLVVSANQYEERESVNLNLALEESIAGYYGALKEAGITPRICIPEEKVMRQLNKAALSRILANVIGNAVKYSDGDLEITLSGNGCIVFRNHAKEMNQVLAERLFDRFYTVETGKNATGLGLSIARALTEQMGGEIFASYEEEYLVIEVRFCS</sequence>
<dbReference type="InterPro" id="IPR050351">
    <property type="entry name" value="BphY/WalK/GraS-like"/>
</dbReference>
<feature type="domain" description="Histidine kinase" evidence="8">
    <location>
        <begin position="92"/>
        <end position="279"/>
    </location>
</feature>
<dbReference type="PROSITE" id="PS50109">
    <property type="entry name" value="HIS_KIN"/>
    <property type="match status" value="1"/>
</dbReference>
<keyword evidence="4" id="KW-0597">Phosphoprotein</keyword>
<keyword evidence="6 9" id="KW-0418">Kinase</keyword>
<dbReference type="EMBL" id="BAABYW010000001">
    <property type="protein sequence ID" value="GAA6409789.1"/>
    <property type="molecule type" value="Genomic_DNA"/>
</dbReference>
<accession>A0ABQ0BED9</accession>
<evidence type="ECO:0000313" key="10">
    <source>
        <dbReference type="Proteomes" id="UP001600943"/>
    </source>
</evidence>
<evidence type="ECO:0000256" key="5">
    <source>
        <dbReference type="ARBA" id="ARBA00022679"/>
    </source>
</evidence>
<dbReference type="GO" id="GO:0016301">
    <property type="term" value="F:kinase activity"/>
    <property type="evidence" value="ECO:0007669"/>
    <property type="project" value="UniProtKB-KW"/>
</dbReference>
<evidence type="ECO:0000313" key="9">
    <source>
        <dbReference type="EMBL" id="GAA6409789.1"/>
    </source>
</evidence>
<comment type="catalytic activity">
    <reaction evidence="1">
        <text>ATP + protein L-histidine = ADP + protein N-phospho-L-histidine.</text>
        <dbReference type="EC" id="2.7.13.3"/>
    </reaction>
</comment>
<evidence type="ECO:0000259" key="8">
    <source>
        <dbReference type="PROSITE" id="PS50109"/>
    </source>
</evidence>
<dbReference type="SUPFAM" id="SSF55874">
    <property type="entry name" value="ATPase domain of HSP90 chaperone/DNA topoisomerase II/histidine kinase"/>
    <property type="match status" value="1"/>
</dbReference>
<keyword evidence="7" id="KW-0902">Two-component regulatory system</keyword>
<evidence type="ECO:0000256" key="6">
    <source>
        <dbReference type="ARBA" id="ARBA00022777"/>
    </source>
</evidence>
<evidence type="ECO:0000256" key="1">
    <source>
        <dbReference type="ARBA" id="ARBA00000085"/>
    </source>
</evidence>
<dbReference type="PRINTS" id="PR00344">
    <property type="entry name" value="BCTRLSENSOR"/>
</dbReference>
<dbReference type="CDD" id="cd00082">
    <property type="entry name" value="HisKA"/>
    <property type="match status" value="1"/>
</dbReference>
<evidence type="ECO:0000256" key="3">
    <source>
        <dbReference type="ARBA" id="ARBA00012438"/>
    </source>
</evidence>
<keyword evidence="10" id="KW-1185">Reference proteome</keyword>
<dbReference type="PANTHER" id="PTHR45453">
    <property type="entry name" value="PHOSPHATE REGULON SENSOR PROTEIN PHOR"/>
    <property type="match status" value="1"/>
</dbReference>
<keyword evidence="5" id="KW-0808">Transferase</keyword>
<dbReference type="Pfam" id="PF00512">
    <property type="entry name" value="HisKA"/>
    <property type="match status" value="1"/>
</dbReference>
<organism evidence="9 10">
    <name type="scientific">Blautia hominis</name>
    <dbReference type="NCBI Taxonomy" id="2025493"/>
    <lineage>
        <taxon>Bacteria</taxon>
        <taxon>Bacillati</taxon>
        <taxon>Bacillota</taxon>
        <taxon>Clostridia</taxon>
        <taxon>Lachnospirales</taxon>
        <taxon>Lachnospiraceae</taxon>
        <taxon>Blautia</taxon>
    </lineage>
</organism>
<dbReference type="SMART" id="SM00388">
    <property type="entry name" value="HisKA"/>
    <property type="match status" value="1"/>
</dbReference>
<protein>
    <recommendedName>
        <fullName evidence="3">histidine kinase</fullName>
        <ecNumber evidence="3">2.7.13.3</ecNumber>
    </recommendedName>
</protein>
<dbReference type="InterPro" id="IPR036097">
    <property type="entry name" value="HisK_dim/P_sf"/>
</dbReference>
<dbReference type="Gene3D" id="1.10.287.130">
    <property type="match status" value="1"/>
</dbReference>
<dbReference type="RefSeq" id="WP_104802866.1">
    <property type="nucleotide sequence ID" value="NZ_BAABYW010000001.1"/>
</dbReference>
<gene>
    <name evidence="9" type="ORF">K040078D81_39060</name>
</gene>
<dbReference type="InterPro" id="IPR003594">
    <property type="entry name" value="HATPase_dom"/>
</dbReference>
<dbReference type="InterPro" id="IPR036890">
    <property type="entry name" value="HATPase_C_sf"/>
</dbReference>
<comment type="subcellular location">
    <subcellularLocation>
        <location evidence="2">Membrane</location>
    </subcellularLocation>
</comment>
<dbReference type="InterPro" id="IPR005467">
    <property type="entry name" value="His_kinase_dom"/>
</dbReference>